<accession>W9UUK5</accession>
<organism evidence="2 3">
    <name type="scientific">Imhoffiella purpurea</name>
    <dbReference type="NCBI Taxonomy" id="1249627"/>
    <lineage>
        <taxon>Bacteria</taxon>
        <taxon>Pseudomonadati</taxon>
        <taxon>Pseudomonadota</taxon>
        <taxon>Gammaproteobacteria</taxon>
        <taxon>Chromatiales</taxon>
        <taxon>Chromatiaceae</taxon>
        <taxon>Imhoffiella</taxon>
    </lineage>
</organism>
<sequence>MEHANAKPQLGERPNGLFDEGDPIHDEEDSLALLDGRERQASGNNRLAETTSTGEDLALVALPDAVA</sequence>
<gene>
    <name evidence="2" type="ORF">D779_0352</name>
</gene>
<protein>
    <submittedName>
        <fullName evidence="2">Uncharacterized protein</fullName>
    </submittedName>
</protein>
<dbReference type="Proteomes" id="UP000019460">
    <property type="component" value="Unassembled WGS sequence"/>
</dbReference>
<comment type="caution">
    <text evidence="2">The sequence shown here is derived from an EMBL/GenBank/DDBJ whole genome shotgun (WGS) entry which is preliminary data.</text>
</comment>
<dbReference type="EMBL" id="AONC01000115">
    <property type="protein sequence ID" value="EXJ10913.1"/>
    <property type="molecule type" value="Genomic_DNA"/>
</dbReference>
<feature type="compositionally biased region" description="Acidic residues" evidence="1">
    <location>
        <begin position="19"/>
        <end position="28"/>
    </location>
</feature>
<feature type="region of interest" description="Disordered" evidence="1">
    <location>
        <begin position="1"/>
        <end position="28"/>
    </location>
</feature>
<reference evidence="2 3" key="1">
    <citation type="submission" date="2012-11" db="EMBL/GenBank/DDBJ databases">
        <title>Genome assembly of Thiorhodococcus sp. AK35.</title>
        <authorList>
            <person name="Nupur N."/>
            <person name="Khatri I."/>
            <person name="Subramanian S."/>
            <person name="Pinnaka A."/>
        </authorList>
    </citation>
    <scope>NUCLEOTIDE SEQUENCE [LARGE SCALE GENOMIC DNA]</scope>
    <source>
        <strain evidence="2 3">AK35</strain>
    </source>
</reference>
<evidence type="ECO:0000256" key="1">
    <source>
        <dbReference type="SAM" id="MobiDB-lite"/>
    </source>
</evidence>
<dbReference type="AlphaFoldDB" id="W9UUK5"/>
<name>W9UUK5_9GAMM</name>
<evidence type="ECO:0000313" key="2">
    <source>
        <dbReference type="EMBL" id="EXJ10913.1"/>
    </source>
</evidence>
<keyword evidence="3" id="KW-1185">Reference proteome</keyword>
<evidence type="ECO:0000313" key="3">
    <source>
        <dbReference type="Proteomes" id="UP000019460"/>
    </source>
</evidence>
<proteinExistence type="predicted"/>